<dbReference type="Pfam" id="PF03924">
    <property type="entry name" value="CHASE"/>
    <property type="match status" value="1"/>
</dbReference>
<dbReference type="Proteomes" id="UP000250079">
    <property type="component" value="Chromosome"/>
</dbReference>
<evidence type="ECO:0000313" key="13">
    <source>
        <dbReference type="EMBL" id="ASJ76524.1"/>
    </source>
</evidence>
<dbReference type="Gene3D" id="3.30.450.350">
    <property type="entry name" value="CHASE domain"/>
    <property type="match status" value="1"/>
</dbReference>
<evidence type="ECO:0000256" key="4">
    <source>
        <dbReference type="ARBA" id="ARBA00022553"/>
    </source>
</evidence>
<dbReference type="KEGG" id="gai:IMCC3135_32395"/>
<dbReference type="EMBL" id="CP018632">
    <property type="protein sequence ID" value="ASJ76524.1"/>
    <property type="molecule type" value="Genomic_DNA"/>
</dbReference>
<dbReference type="Pfam" id="PF02518">
    <property type="entry name" value="HATPase_c"/>
    <property type="match status" value="1"/>
</dbReference>
<evidence type="ECO:0000256" key="5">
    <source>
        <dbReference type="ARBA" id="ARBA00022679"/>
    </source>
</evidence>
<dbReference type="InterPro" id="IPR004358">
    <property type="entry name" value="Sig_transdc_His_kin-like_C"/>
</dbReference>
<dbReference type="PANTHER" id="PTHR42878:SF15">
    <property type="entry name" value="BACTERIOPHYTOCHROME"/>
    <property type="match status" value="1"/>
</dbReference>
<dbReference type="Gene3D" id="1.10.287.130">
    <property type="match status" value="1"/>
</dbReference>
<evidence type="ECO:0000256" key="7">
    <source>
        <dbReference type="ARBA" id="ARBA00022777"/>
    </source>
</evidence>
<sequence length="619" mass="69292">MANLPNSSTEHPPQSQGGRIQPITPLHWVVLAISLLATLAAWQMSLTGVKDRTSIQFDRQADYAINLFEEQMRRYADVLHASLGFIAGSEDIGPDDWLEFAEKIKLEERHPAISGLGILRRLGPDDLASFTQEQRKLRPEFAIKPAVHPQPGKTQPYYLPVTHIAPQRLENVLLGLDVARESRRRDAIEHAVESADVQITAPIELGNAEAAGFLLIAPIYNSVTLNTKNERQAAFSGAVVASVITKNLAQSTLENELRQVAIKVSDGGKVIYNEQLPEYDNIDPLPLLARSQVVSFFGRVWKFEIQSTQAFRTAQYSLEPNLVLFGGLTINLLLLYLFSQMTTANRRAIAYGKKISDKYNQQSEELLQINTVLEERNEELQSFSYVVSHDLKSPLKGIEMLAECLEEDLVEQLTDLELRTEFTTNLRLIKKQVTLSQGLIKGVLEYSGLSSDIEIAETVDVRELLNSIQIMLAVEEEQLQLPEELPILETYQTQLFQVFMNLISNGYKYHEGEQTAVVTIRVGTSPLSGFHRFEVADNGPGIDPRYHQKIFDVFSTLQPKDHSMSSGVGLAIVKKLVCQHNGHILIESEPGQGSTFLFDWPCETEQLKLSGTEEQDKAA</sequence>
<dbReference type="PRINTS" id="PR00344">
    <property type="entry name" value="BCTRLSENSOR"/>
</dbReference>
<dbReference type="GO" id="GO:0030295">
    <property type="term" value="F:protein kinase activator activity"/>
    <property type="evidence" value="ECO:0007669"/>
    <property type="project" value="TreeGrafter"/>
</dbReference>
<evidence type="ECO:0000256" key="2">
    <source>
        <dbReference type="ARBA" id="ARBA00004370"/>
    </source>
</evidence>
<dbReference type="GO" id="GO:0016020">
    <property type="term" value="C:membrane"/>
    <property type="evidence" value="ECO:0007669"/>
    <property type="project" value="UniProtKB-SubCell"/>
</dbReference>
<keyword evidence="5 13" id="KW-0808">Transferase</keyword>
<evidence type="ECO:0000313" key="14">
    <source>
        <dbReference type="Proteomes" id="UP000250079"/>
    </source>
</evidence>
<keyword evidence="9 10" id="KW-0472">Membrane</keyword>
<dbReference type="PANTHER" id="PTHR42878">
    <property type="entry name" value="TWO-COMPONENT HISTIDINE KINASE"/>
    <property type="match status" value="1"/>
</dbReference>
<dbReference type="InterPro" id="IPR006189">
    <property type="entry name" value="CHASE_dom"/>
</dbReference>
<evidence type="ECO:0000256" key="6">
    <source>
        <dbReference type="ARBA" id="ARBA00022692"/>
    </source>
</evidence>
<keyword evidence="14" id="KW-1185">Reference proteome</keyword>
<dbReference type="InterPro" id="IPR036097">
    <property type="entry name" value="HisK_dim/P_sf"/>
</dbReference>
<keyword evidence="7" id="KW-0418">Kinase</keyword>
<gene>
    <name evidence="13" type="primary">cph1_10</name>
    <name evidence="13" type="ORF">IMCC3135_32395</name>
</gene>
<dbReference type="PROSITE" id="PS50839">
    <property type="entry name" value="CHASE"/>
    <property type="match status" value="1"/>
</dbReference>
<comment type="catalytic activity">
    <reaction evidence="1">
        <text>ATP + protein L-histidine = ADP + protein N-phospho-L-histidine.</text>
        <dbReference type="EC" id="2.7.13.3"/>
    </reaction>
</comment>
<name>A0A2Z2P9F8_9GAMM</name>
<evidence type="ECO:0000256" key="9">
    <source>
        <dbReference type="ARBA" id="ARBA00023136"/>
    </source>
</evidence>
<dbReference type="InterPro" id="IPR050351">
    <property type="entry name" value="BphY/WalK/GraS-like"/>
</dbReference>
<dbReference type="InterPro" id="IPR003661">
    <property type="entry name" value="HisK_dim/P_dom"/>
</dbReference>
<reference evidence="13 14" key="1">
    <citation type="submission" date="2016-12" db="EMBL/GenBank/DDBJ databases">
        <authorList>
            <person name="Song W.-J."/>
            <person name="Kurnit D.M."/>
        </authorList>
    </citation>
    <scope>NUCLEOTIDE SEQUENCE [LARGE SCALE GENOMIC DNA]</scope>
    <source>
        <strain evidence="13 14">IMCC3135</strain>
    </source>
</reference>
<comment type="subcellular location">
    <subcellularLocation>
        <location evidence="2">Membrane</location>
    </subcellularLocation>
</comment>
<keyword evidence="6 10" id="KW-0812">Transmembrane</keyword>
<feature type="domain" description="Histidine kinase" evidence="11">
    <location>
        <begin position="386"/>
        <end position="604"/>
    </location>
</feature>
<evidence type="ECO:0000259" key="12">
    <source>
        <dbReference type="PROSITE" id="PS50839"/>
    </source>
</evidence>
<evidence type="ECO:0000256" key="8">
    <source>
        <dbReference type="ARBA" id="ARBA00022989"/>
    </source>
</evidence>
<dbReference type="SUPFAM" id="SSF47384">
    <property type="entry name" value="Homodimeric domain of signal transducing histidine kinase"/>
    <property type="match status" value="1"/>
</dbReference>
<dbReference type="InterPro" id="IPR036890">
    <property type="entry name" value="HATPase_C_sf"/>
</dbReference>
<organism evidence="13 14">
    <name type="scientific">Granulosicoccus antarcticus IMCC3135</name>
    <dbReference type="NCBI Taxonomy" id="1192854"/>
    <lineage>
        <taxon>Bacteria</taxon>
        <taxon>Pseudomonadati</taxon>
        <taxon>Pseudomonadota</taxon>
        <taxon>Gammaproteobacteria</taxon>
        <taxon>Chromatiales</taxon>
        <taxon>Granulosicoccaceae</taxon>
        <taxon>Granulosicoccus</taxon>
    </lineage>
</organism>
<dbReference type="SUPFAM" id="SSF55874">
    <property type="entry name" value="ATPase domain of HSP90 chaperone/DNA topoisomerase II/histidine kinase"/>
    <property type="match status" value="1"/>
</dbReference>
<accession>A0A2Z2P9F8</accession>
<dbReference type="SMART" id="SM01079">
    <property type="entry name" value="CHASE"/>
    <property type="match status" value="1"/>
</dbReference>
<evidence type="ECO:0000256" key="1">
    <source>
        <dbReference type="ARBA" id="ARBA00000085"/>
    </source>
</evidence>
<dbReference type="Gene3D" id="3.30.565.10">
    <property type="entry name" value="Histidine kinase-like ATPase, C-terminal domain"/>
    <property type="match status" value="1"/>
</dbReference>
<dbReference type="EC" id="2.7.13.3" evidence="3"/>
<feature type="domain" description="CHASE" evidence="12">
    <location>
        <begin position="88"/>
        <end position="255"/>
    </location>
</feature>
<dbReference type="GO" id="GO:0000155">
    <property type="term" value="F:phosphorelay sensor kinase activity"/>
    <property type="evidence" value="ECO:0007669"/>
    <property type="project" value="InterPro"/>
</dbReference>
<proteinExistence type="predicted"/>
<evidence type="ECO:0000256" key="10">
    <source>
        <dbReference type="SAM" id="Phobius"/>
    </source>
</evidence>
<dbReference type="InterPro" id="IPR042240">
    <property type="entry name" value="CHASE_sf"/>
</dbReference>
<dbReference type="GO" id="GO:0000156">
    <property type="term" value="F:phosphorelay response regulator activity"/>
    <property type="evidence" value="ECO:0007669"/>
    <property type="project" value="TreeGrafter"/>
</dbReference>
<keyword evidence="4" id="KW-0597">Phosphoprotein</keyword>
<dbReference type="OrthoDB" id="9810730at2"/>
<keyword evidence="8 10" id="KW-1133">Transmembrane helix</keyword>
<evidence type="ECO:0000259" key="11">
    <source>
        <dbReference type="PROSITE" id="PS50109"/>
    </source>
</evidence>
<dbReference type="CDD" id="cd00082">
    <property type="entry name" value="HisKA"/>
    <property type="match status" value="1"/>
</dbReference>
<feature type="transmembrane region" description="Helical" evidence="10">
    <location>
        <begin position="322"/>
        <end position="339"/>
    </location>
</feature>
<dbReference type="InterPro" id="IPR003594">
    <property type="entry name" value="HATPase_dom"/>
</dbReference>
<dbReference type="AlphaFoldDB" id="A0A2Z2P9F8"/>
<dbReference type="RefSeq" id="WP_088921289.1">
    <property type="nucleotide sequence ID" value="NZ_CP018632.1"/>
</dbReference>
<feature type="transmembrane region" description="Helical" evidence="10">
    <location>
        <begin position="20"/>
        <end position="42"/>
    </location>
</feature>
<protein>
    <recommendedName>
        <fullName evidence="3">histidine kinase</fullName>
        <ecNumber evidence="3">2.7.13.3</ecNumber>
    </recommendedName>
</protein>
<dbReference type="GO" id="GO:0007234">
    <property type="term" value="P:osmosensory signaling via phosphorelay pathway"/>
    <property type="evidence" value="ECO:0007669"/>
    <property type="project" value="TreeGrafter"/>
</dbReference>
<dbReference type="InterPro" id="IPR005467">
    <property type="entry name" value="His_kinase_dom"/>
</dbReference>
<dbReference type="SMART" id="SM00387">
    <property type="entry name" value="HATPase_c"/>
    <property type="match status" value="1"/>
</dbReference>
<evidence type="ECO:0000256" key="3">
    <source>
        <dbReference type="ARBA" id="ARBA00012438"/>
    </source>
</evidence>
<dbReference type="PROSITE" id="PS50109">
    <property type="entry name" value="HIS_KIN"/>
    <property type="match status" value="1"/>
</dbReference>